<dbReference type="Proteomes" id="UP000295701">
    <property type="component" value="Unassembled WGS sequence"/>
</dbReference>
<dbReference type="EMBL" id="SNAA01000009">
    <property type="protein sequence ID" value="TDL79595.1"/>
    <property type="molecule type" value="Genomic_DNA"/>
</dbReference>
<keyword evidence="2" id="KW-1185">Reference proteome</keyword>
<dbReference type="PANTHER" id="PTHR36057:SF1">
    <property type="entry name" value="LIPOPROTEIN LIPID ATTACHMENT SITE-LIKE PROTEIN, PUTATIVE (DUF1223)-RELATED"/>
    <property type="match status" value="1"/>
</dbReference>
<dbReference type="Pfam" id="PF06764">
    <property type="entry name" value="DUF1223"/>
    <property type="match status" value="1"/>
</dbReference>
<dbReference type="InterPro" id="IPR036249">
    <property type="entry name" value="Thioredoxin-like_sf"/>
</dbReference>
<evidence type="ECO:0000313" key="2">
    <source>
        <dbReference type="Proteomes" id="UP000295701"/>
    </source>
</evidence>
<evidence type="ECO:0000313" key="1">
    <source>
        <dbReference type="EMBL" id="TDL79595.1"/>
    </source>
</evidence>
<dbReference type="InterPro" id="IPR010634">
    <property type="entry name" value="DUF1223"/>
</dbReference>
<protein>
    <submittedName>
        <fullName evidence="1">DUF1223 domain-containing protein</fullName>
    </submittedName>
</protein>
<reference evidence="1 2" key="1">
    <citation type="submission" date="2019-03" db="EMBL/GenBank/DDBJ databases">
        <title>Primorskyibacter sp. SS33 isolated from sediments.</title>
        <authorList>
            <person name="Xunke S."/>
        </authorList>
    </citation>
    <scope>NUCLEOTIDE SEQUENCE [LARGE SCALE GENOMIC DNA]</scope>
    <source>
        <strain evidence="1 2">SS33</strain>
    </source>
</reference>
<dbReference type="SUPFAM" id="SSF52833">
    <property type="entry name" value="Thioredoxin-like"/>
    <property type="match status" value="1"/>
</dbReference>
<comment type="caution">
    <text evidence="1">The sequence shown here is derived from an EMBL/GenBank/DDBJ whole genome shotgun (WGS) entry which is preliminary data.</text>
</comment>
<name>A0A4R6A9M3_9RHOB</name>
<organism evidence="1 2">
    <name type="scientific">Palleronia sediminis</name>
    <dbReference type="NCBI Taxonomy" id="2547833"/>
    <lineage>
        <taxon>Bacteria</taxon>
        <taxon>Pseudomonadati</taxon>
        <taxon>Pseudomonadota</taxon>
        <taxon>Alphaproteobacteria</taxon>
        <taxon>Rhodobacterales</taxon>
        <taxon>Roseobacteraceae</taxon>
        <taxon>Palleronia</taxon>
    </lineage>
</organism>
<dbReference type="PANTHER" id="PTHR36057">
    <property type="match status" value="1"/>
</dbReference>
<dbReference type="OrthoDB" id="9808254at2"/>
<sequence length="220" mass="24138">MAEERTQPVVLELFTSQGCSSCPPADAMLAHMAGRDDVLPLAFHVDYWDYLGWADSFSDPAFTHRQKGYARKWGERMVYTPQAVIGGVDSTIGSRSLEVADFLMAHWSVPERIDIDTHRRGETVEITLSPHDAAAGPLPRDIAVHLARYDPIERVSIPQGENAGLEIDYANIVTDWEHLAEWDGTAPMTLSVRPGDHAALIVQQGGQGPILGAQRIGLAE</sequence>
<dbReference type="AlphaFoldDB" id="A0A4R6A9M3"/>
<accession>A0A4R6A9M3</accession>
<gene>
    <name evidence="1" type="ORF">E2L08_09730</name>
</gene>
<proteinExistence type="predicted"/>